<accession>A0ABN9RA49</accession>
<gene>
    <name evidence="2" type="ORF">PCOR1329_LOCUS18964</name>
</gene>
<evidence type="ECO:0000313" key="2">
    <source>
        <dbReference type="EMBL" id="CAK0815788.1"/>
    </source>
</evidence>
<reference evidence="2" key="1">
    <citation type="submission" date="2023-10" db="EMBL/GenBank/DDBJ databases">
        <authorList>
            <person name="Chen Y."/>
            <person name="Shah S."/>
            <person name="Dougan E. K."/>
            <person name="Thang M."/>
            <person name="Chan C."/>
        </authorList>
    </citation>
    <scope>NUCLEOTIDE SEQUENCE [LARGE SCALE GENOMIC DNA]</scope>
</reference>
<sequence length="139" mass="15254">MSFKLTQTMCERCSCMVCVSIACVTRAVALSQQGDTIEQVGAARLERARHGDPQGCAPVAPVAPPVAQEEEPLERWRHGGDPPQFRQSIGPPQEEDVGAWPPTRYEVPVPPPTGRRWAETTSGAFGAYLNSTFKVMFRK</sequence>
<protein>
    <submittedName>
        <fullName evidence="2">Uncharacterized protein</fullName>
    </submittedName>
</protein>
<feature type="region of interest" description="Disordered" evidence="1">
    <location>
        <begin position="48"/>
        <end position="116"/>
    </location>
</feature>
<feature type="non-terminal residue" evidence="2">
    <location>
        <position position="139"/>
    </location>
</feature>
<dbReference type="EMBL" id="CAUYUJ010006003">
    <property type="protein sequence ID" value="CAK0815788.1"/>
    <property type="molecule type" value="Genomic_DNA"/>
</dbReference>
<proteinExistence type="predicted"/>
<keyword evidence="3" id="KW-1185">Reference proteome</keyword>
<dbReference type="PROSITE" id="PS51257">
    <property type="entry name" value="PROKAR_LIPOPROTEIN"/>
    <property type="match status" value="1"/>
</dbReference>
<comment type="caution">
    <text evidence="2">The sequence shown here is derived from an EMBL/GenBank/DDBJ whole genome shotgun (WGS) entry which is preliminary data.</text>
</comment>
<name>A0ABN9RA49_9DINO</name>
<dbReference type="Proteomes" id="UP001189429">
    <property type="component" value="Unassembled WGS sequence"/>
</dbReference>
<evidence type="ECO:0000256" key="1">
    <source>
        <dbReference type="SAM" id="MobiDB-lite"/>
    </source>
</evidence>
<organism evidence="2 3">
    <name type="scientific">Prorocentrum cordatum</name>
    <dbReference type="NCBI Taxonomy" id="2364126"/>
    <lineage>
        <taxon>Eukaryota</taxon>
        <taxon>Sar</taxon>
        <taxon>Alveolata</taxon>
        <taxon>Dinophyceae</taxon>
        <taxon>Prorocentrales</taxon>
        <taxon>Prorocentraceae</taxon>
        <taxon>Prorocentrum</taxon>
    </lineage>
</organism>
<evidence type="ECO:0000313" key="3">
    <source>
        <dbReference type="Proteomes" id="UP001189429"/>
    </source>
</evidence>